<dbReference type="EMBL" id="HACG01007729">
    <property type="protein sequence ID" value="CEK54594.1"/>
    <property type="molecule type" value="Transcribed_RNA"/>
</dbReference>
<organism evidence="2">
    <name type="scientific">Arion vulgaris</name>
    <dbReference type="NCBI Taxonomy" id="1028688"/>
    <lineage>
        <taxon>Eukaryota</taxon>
        <taxon>Metazoa</taxon>
        <taxon>Spiralia</taxon>
        <taxon>Lophotrochozoa</taxon>
        <taxon>Mollusca</taxon>
        <taxon>Gastropoda</taxon>
        <taxon>Heterobranchia</taxon>
        <taxon>Euthyneura</taxon>
        <taxon>Panpulmonata</taxon>
        <taxon>Eupulmonata</taxon>
        <taxon>Stylommatophora</taxon>
        <taxon>Helicina</taxon>
        <taxon>Arionoidea</taxon>
        <taxon>Arionidae</taxon>
        <taxon>Arion</taxon>
    </lineage>
</organism>
<sequence length="74" mass="8655">MTKYQNKICNVGLLRVLFLVWMVFAVAIFYRTVMSSNVLPDHIFRFIRDSEQNSVTTATTKNDVTMSEDVRKYT</sequence>
<feature type="transmembrane region" description="Helical" evidence="1">
    <location>
        <begin position="12"/>
        <end position="30"/>
    </location>
</feature>
<keyword evidence="1" id="KW-0812">Transmembrane</keyword>
<protein>
    <submittedName>
        <fullName evidence="2">Uncharacterized protein</fullName>
    </submittedName>
</protein>
<gene>
    <name evidence="2" type="primary">ORF23206</name>
</gene>
<name>A0A0B6YEK4_9EUPU</name>
<dbReference type="AlphaFoldDB" id="A0A0B6YEK4"/>
<proteinExistence type="predicted"/>
<keyword evidence="1" id="KW-1133">Transmembrane helix</keyword>
<feature type="non-terminal residue" evidence="2">
    <location>
        <position position="74"/>
    </location>
</feature>
<evidence type="ECO:0000313" key="2">
    <source>
        <dbReference type="EMBL" id="CEK54594.1"/>
    </source>
</evidence>
<accession>A0A0B6YEK4</accession>
<keyword evidence="1" id="KW-0472">Membrane</keyword>
<evidence type="ECO:0000256" key="1">
    <source>
        <dbReference type="SAM" id="Phobius"/>
    </source>
</evidence>
<reference evidence="2" key="1">
    <citation type="submission" date="2014-12" db="EMBL/GenBank/DDBJ databases">
        <title>Insight into the proteome of Arion vulgaris.</title>
        <authorList>
            <person name="Aradska J."/>
            <person name="Bulat T."/>
            <person name="Smidak R."/>
            <person name="Sarate P."/>
            <person name="Gangsoo J."/>
            <person name="Sialana F."/>
            <person name="Bilban M."/>
            <person name="Lubec G."/>
        </authorList>
    </citation>
    <scope>NUCLEOTIDE SEQUENCE</scope>
    <source>
        <tissue evidence="2">Skin</tissue>
    </source>
</reference>